<keyword evidence="5" id="KW-0862">Zinc</keyword>
<dbReference type="EMBL" id="UOFX01000006">
    <property type="protein sequence ID" value="VAX05596.1"/>
    <property type="molecule type" value="Genomic_DNA"/>
</dbReference>
<reference evidence="9" key="1">
    <citation type="submission" date="2018-06" db="EMBL/GenBank/DDBJ databases">
        <authorList>
            <person name="Zhirakovskaya E."/>
        </authorList>
    </citation>
    <scope>NUCLEOTIDE SEQUENCE</scope>
</reference>
<dbReference type="GO" id="GO:0004222">
    <property type="term" value="F:metalloendopeptidase activity"/>
    <property type="evidence" value="ECO:0007669"/>
    <property type="project" value="InterPro"/>
</dbReference>
<dbReference type="PANTHER" id="PTHR22726">
    <property type="entry name" value="METALLOENDOPEPTIDASE OMA1"/>
    <property type="match status" value="1"/>
</dbReference>
<accession>A0A3B1AI88</accession>
<evidence type="ECO:0000256" key="1">
    <source>
        <dbReference type="ARBA" id="ARBA00001947"/>
    </source>
</evidence>
<keyword evidence="6" id="KW-0482">Metalloprotease</keyword>
<dbReference type="GO" id="GO:0051603">
    <property type="term" value="P:proteolysis involved in protein catabolic process"/>
    <property type="evidence" value="ECO:0007669"/>
    <property type="project" value="TreeGrafter"/>
</dbReference>
<dbReference type="AlphaFoldDB" id="A0A3B1AI88"/>
<keyword evidence="3" id="KW-0479">Metal-binding</keyword>
<evidence type="ECO:0000256" key="7">
    <source>
        <dbReference type="SAM" id="MobiDB-lite"/>
    </source>
</evidence>
<evidence type="ECO:0000256" key="4">
    <source>
        <dbReference type="ARBA" id="ARBA00022801"/>
    </source>
</evidence>
<evidence type="ECO:0000256" key="3">
    <source>
        <dbReference type="ARBA" id="ARBA00022723"/>
    </source>
</evidence>
<feature type="compositionally biased region" description="Polar residues" evidence="7">
    <location>
        <begin position="39"/>
        <end position="51"/>
    </location>
</feature>
<evidence type="ECO:0000256" key="6">
    <source>
        <dbReference type="ARBA" id="ARBA00023049"/>
    </source>
</evidence>
<name>A0A3B1AI88_9ZZZZ</name>
<dbReference type="GO" id="GO:0046872">
    <property type="term" value="F:metal ion binding"/>
    <property type="evidence" value="ECO:0007669"/>
    <property type="project" value="UniProtKB-KW"/>
</dbReference>
<proteinExistence type="predicted"/>
<feature type="domain" description="Peptidase M48" evidence="8">
    <location>
        <begin position="93"/>
        <end position="270"/>
    </location>
</feature>
<gene>
    <name evidence="9" type="ORF">MNBD_GAMMA26-1630</name>
</gene>
<dbReference type="GO" id="GO:0016020">
    <property type="term" value="C:membrane"/>
    <property type="evidence" value="ECO:0007669"/>
    <property type="project" value="TreeGrafter"/>
</dbReference>
<dbReference type="PANTHER" id="PTHR22726:SF1">
    <property type="entry name" value="METALLOENDOPEPTIDASE OMA1, MITOCHONDRIAL"/>
    <property type="match status" value="1"/>
</dbReference>
<comment type="cofactor">
    <cofactor evidence="1">
        <name>Zn(2+)</name>
        <dbReference type="ChEBI" id="CHEBI:29105"/>
    </cofactor>
</comment>
<feature type="region of interest" description="Disordered" evidence="7">
    <location>
        <begin position="34"/>
        <end position="53"/>
    </location>
</feature>
<evidence type="ECO:0000256" key="5">
    <source>
        <dbReference type="ARBA" id="ARBA00022833"/>
    </source>
</evidence>
<dbReference type="InterPro" id="IPR001915">
    <property type="entry name" value="Peptidase_M48"/>
</dbReference>
<sequence length="294" mass="31472">MINITRIFVVLVLALISTTSVAFDLGKMVKEITKEKPTESSTEPANEQPQSGVAGLSGILGETPVAEEVAIGREIAGRLLGASPLVDDKGLQLYVNQVGAWVAQQSGRPELTWYFGVIESDDINAFAAPGGYIMVTKGLYKRLKNEAELAGVLAHEVGHVIKKHHLKILQKGKLIDMGSGLLRKQAGSGQQGQAIGKMVGSGAEILARGLDKEAEYEADRIGVVLATRAGYDSYGLPAVLQEIGHVGADDSSVSLLFKTHPHPDVRAAELGDAMGERFDQYEGKLLANRLYEVK</sequence>
<evidence type="ECO:0000259" key="8">
    <source>
        <dbReference type="Pfam" id="PF01435"/>
    </source>
</evidence>
<evidence type="ECO:0000256" key="2">
    <source>
        <dbReference type="ARBA" id="ARBA00022670"/>
    </source>
</evidence>
<keyword evidence="2 9" id="KW-0645">Protease</keyword>
<dbReference type="InterPro" id="IPR051156">
    <property type="entry name" value="Mito/Outer_Membr_Metalloprot"/>
</dbReference>
<dbReference type="Pfam" id="PF01435">
    <property type="entry name" value="Peptidase_M48"/>
    <property type="match status" value="1"/>
</dbReference>
<organism evidence="9">
    <name type="scientific">hydrothermal vent metagenome</name>
    <dbReference type="NCBI Taxonomy" id="652676"/>
    <lineage>
        <taxon>unclassified sequences</taxon>
        <taxon>metagenomes</taxon>
        <taxon>ecological metagenomes</taxon>
    </lineage>
</organism>
<dbReference type="Gene3D" id="3.30.2010.10">
    <property type="entry name" value="Metalloproteases ('zincins'), catalytic domain"/>
    <property type="match status" value="1"/>
</dbReference>
<evidence type="ECO:0000313" key="9">
    <source>
        <dbReference type="EMBL" id="VAX05596.1"/>
    </source>
</evidence>
<protein>
    <submittedName>
        <fullName evidence="9">Putative Zn-dependent protease containing TPR repeats</fullName>
    </submittedName>
</protein>
<keyword evidence="4" id="KW-0378">Hydrolase</keyword>